<dbReference type="PANTHER" id="PTHR33050:SF7">
    <property type="entry name" value="RIBONUCLEASE H"/>
    <property type="match status" value="1"/>
</dbReference>
<dbReference type="OrthoDB" id="5987091at2759"/>
<dbReference type="AlphaFoldDB" id="A0A2G8KAT7"/>
<name>A0A2G8KAT7_STIJA</name>
<dbReference type="InterPro" id="IPR043502">
    <property type="entry name" value="DNA/RNA_pol_sf"/>
</dbReference>
<gene>
    <name evidence="1" type="ORF">BSL78_18036</name>
</gene>
<dbReference type="InterPro" id="IPR052055">
    <property type="entry name" value="Hepadnavirus_pol/RT"/>
</dbReference>
<accession>A0A2G8KAT7</accession>
<dbReference type="SUPFAM" id="SSF56672">
    <property type="entry name" value="DNA/RNA polymerases"/>
    <property type="match status" value="1"/>
</dbReference>
<protein>
    <submittedName>
        <fullName evidence="1">Uncharacterized protein</fullName>
    </submittedName>
</protein>
<keyword evidence="2" id="KW-1185">Reference proteome</keyword>
<comment type="caution">
    <text evidence="1">The sequence shown here is derived from an EMBL/GenBank/DDBJ whole genome shotgun (WGS) entry which is preliminary data.</text>
</comment>
<reference evidence="1 2" key="1">
    <citation type="journal article" date="2017" name="PLoS Biol.">
        <title>The sea cucumber genome provides insights into morphological evolution and visceral regeneration.</title>
        <authorList>
            <person name="Zhang X."/>
            <person name="Sun L."/>
            <person name="Yuan J."/>
            <person name="Sun Y."/>
            <person name="Gao Y."/>
            <person name="Zhang L."/>
            <person name="Li S."/>
            <person name="Dai H."/>
            <person name="Hamel J.F."/>
            <person name="Liu C."/>
            <person name="Yu Y."/>
            <person name="Liu S."/>
            <person name="Lin W."/>
            <person name="Guo K."/>
            <person name="Jin S."/>
            <person name="Xu P."/>
            <person name="Storey K.B."/>
            <person name="Huan P."/>
            <person name="Zhang T."/>
            <person name="Zhou Y."/>
            <person name="Zhang J."/>
            <person name="Lin C."/>
            <person name="Li X."/>
            <person name="Xing L."/>
            <person name="Huo D."/>
            <person name="Sun M."/>
            <person name="Wang L."/>
            <person name="Mercier A."/>
            <person name="Li F."/>
            <person name="Yang H."/>
            <person name="Xiang J."/>
        </authorList>
    </citation>
    <scope>NUCLEOTIDE SEQUENCE [LARGE SCALE GENOMIC DNA]</scope>
    <source>
        <strain evidence="1">Shaxun</strain>
        <tissue evidence="1">Muscle</tissue>
    </source>
</reference>
<dbReference type="STRING" id="307972.A0A2G8KAT7"/>
<proteinExistence type="predicted"/>
<dbReference type="PANTHER" id="PTHR33050">
    <property type="entry name" value="REVERSE TRANSCRIPTASE DOMAIN-CONTAINING PROTEIN"/>
    <property type="match status" value="1"/>
</dbReference>
<evidence type="ECO:0000313" key="1">
    <source>
        <dbReference type="EMBL" id="PIK45107.1"/>
    </source>
</evidence>
<evidence type="ECO:0000313" key="2">
    <source>
        <dbReference type="Proteomes" id="UP000230750"/>
    </source>
</evidence>
<organism evidence="1 2">
    <name type="scientific">Stichopus japonicus</name>
    <name type="common">Sea cucumber</name>
    <dbReference type="NCBI Taxonomy" id="307972"/>
    <lineage>
        <taxon>Eukaryota</taxon>
        <taxon>Metazoa</taxon>
        <taxon>Echinodermata</taxon>
        <taxon>Eleutherozoa</taxon>
        <taxon>Echinozoa</taxon>
        <taxon>Holothuroidea</taxon>
        <taxon>Aspidochirotacea</taxon>
        <taxon>Aspidochirotida</taxon>
        <taxon>Stichopodidae</taxon>
        <taxon>Apostichopus</taxon>
    </lineage>
</organism>
<dbReference type="CDD" id="cd09275">
    <property type="entry name" value="RNase_HI_RT_DIRS1"/>
    <property type="match status" value="1"/>
</dbReference>
<dbReference type="Proteomes" id="UP000230750">
    <property type="component" value="Unassembled WGS sequence"/>
</dbReference>
<dbReference type="EMBL" id="MRZV01000734">
    <property type="protein sequence ID" value="PIK45107.1"/>
    <property type="molecule type" value="Genomic_DNA"/>
</dbReference>
<sequence>MTVRPTSNKIIEVLGHISRLKQKFTPSVREVATVIGYLVSLFPGVRHGPLFYRFLEREKTSALQRNFGNFDSPMLLSSQALEELSWWEEHLKGNYREILIPDPLLIIQTDASLFGWGAVTLRPHAQASGVWNPQEQSLHINVLELKAILQALKKLCLGSKDIHIRIQSDNTTAVAYVNNMGGSHSMQSNLVAKAIWLWAIERNIWISAAFLPGKDNVVADKLSRPQKHHTEWMLQPKFFGDIVARFGYPSIDLFA</sequence>